<keyword evidence="4" id="KW-1185">Reference proteome</keyword>
<dbReference type="SUPFAM" id="SSF46626">
    <property type="entry name" value="Cytochrome c"/>
    <property type="match status" value="1"/>
</dbReference>
<gene>
    <name evidence="3" type="ORF">BJB45_14285</name>
</gene>
<comment type="caution">
    <text evidence="3">The sequence shown here is derived from an EMBL/GenBank/DDBJ whole genome shotgun (WGS) entry which is preliminary data.</text>
</comment>
<feature type="compositionally biased region" description="Polar residues" evidence="1">
    <location>
        <begin position="124"/>
        <end position="137"/>
    </location>
</feature>
<dbReference type="GO" id="GO:0009055">
    <property type="term" value="F:electron transfer activity"/>
    <property type="evidence" value="ECO:0007669"/>
    <property type="project" value="InterPro"/>
</dbReference>
<accession>W1N858</accession>
<evidence type="ECO:0000256" key="2">
    <source>
        <dbReference type="SAM" id="SignalP"/>
    </source>
</evidence>
<dbReference type="Gene3D" id="1.10.760.10">
    <property type="entry name" value="Cytochrome c-like domain"/>
    <property type="match status" value="1"/>
</dbReference>
<proteinExistence type="predicted"/>
<sequence length="137" mass="15048">MAPLRYHIIGLVIVLTAGFSMASQAAEDTDLPLDPDSGLVMAEGWEIVKGHCTVCHSARLVTQNRGSRSHWADTIKWMQETQGLWPFSPEMEDTILTYLATHYGPSTEARRQPLPPRLMPPSPTNSGETETADSPSS</sequence>
<dbReference type="AlphaFoldDB" id="W1N858"/>
<name>W1N858_9GAMM</name>
<dbReference type="GO" id="GO:0020037">
    <property type="term" value="F:heme binding"/>
    <property type="evidence" value="ECO:0007669"/>
    <property type="project" value="InterPro"/>
</dbReference>
<dbReference type="RefSeq" id="WP_021818968.1">
    <property type="nucleotide sequence ID" value="NZ_AVBC01000026.1"/>
</dbReference>
<protein>
    <recommendedName>
        <fullName evidence="5">Quinohemoprotein amine dehydrogenase alpha subunit haem binding domain-containing protein</fullName>
    </recommendedName>
</protein>
<dbReference type="InterPro" id="IPR036909">
    <property type="entry name" value="Cyt_c-like_dom_sf"/>
</dbReference>
<organism evidence="3 4">
    <name type="scientific">Halomonas huangheensis</name>
    <dbReference type="NCBI Taxonomy" id="1178482"/>
    <lineage>
        <taxon>Bacteria</taxon>
        <taxon>Pseudomonadati</taxon>
        <taxon>Pseudomonadota</taxon>
        <taxon>Gammaproteobacteria</taxon>
        <taxon>Oceanospirillales</taxon>
        <taxon>Halomonadaceae</taxon>
        <taxon>Halomonas</taxon>
    </lineage>
</organism>
<dbReference type="PATRIC" id="fig|1178482.3.peg.2009"/>
<feature type="compositionally biased region" description="Pro residues" evidence="1">
    <location>
        <begin position="113"/>
        <end position="123"/>
    </location>
</feature>
<evidence type="ECO:0000313" key="4">
    <source>
        <dbReference type="Proteomes" id="UP000019113"/>
    </source>
</evidence>
<keyword evidence="2" id="KW-0732">Signal</keyword>
<dbReference type="STRING" id="1178482.AR456_12910"/>
<evidence type="ECO:0000313" key="3">
    <source>
        <dbReference type="EMBL" id="ERL51356.1"/>
    </source>
</evidence>
<feature type="region of interest" description="Disordered" evidence="1">
    <location>
        <begin position="106"/>
        <end position="137"/>
    </location>
</feature>
<dbReference type="EMBL" id="AVBC01000026">
    <property type="protein sequence ID" value="ERL51356.1"/>
    <property type="molecule type" value="Genomic_DNA"/>
</dbReference>
<evidence type="ECO:0008006" key="5">
    <source>
        <dbReference type="Google" id="ProtNLM"/>
    </source>
</evidence>
<dbReference type="Proteomes" id="UP000019113">
    <property type="component" value="Unassembled WGS sequence"/>
</dbReference>
<evidence type="ECO:0000256" key="1">
    <source>
        <dbReference type="SAM" id="MobiDB-lite"/>
    </source>
</evidence>
<feature type="chain" id="PRO_5004807403" description="Quinohemoprotein amine dehydrogenase alpha subunit haem binding domain-containing protein" evidence="2">
    <location>
        <begin position="26"/>
        <end position="137"/>
    </location>
</feature>
<feature type="signal peptide" evidence="2">
    <location>
        <begin position="1"/>
        <end position="25"/>
    </location>
</feature>
<reference evidence="3 4" key="1">
    <citation type="submission" date="2013-08" db="EMBL/GenBank/DDBJ databases">
        <title>draft genome of Halomonas huanghegensis, strain BJGMM-B45T.</title>
        <authorList>
            <person name="Miao C."/>
            <person name="Wan Y."/>
            <person name="Jin W."/>
        </authorList>
    </citation>
    <scope>NUCLEOTIDE SEQUENCE [LARGE SCALE GENOMIC DNA]</scope>
    <source>
        <strain evidence="3 4">BJGMM-B45</strain>
    </source>
</reference>
<dbReference type="eggNOG" id="COG3474">
    <property type="taxonomic scope" value="Bacteria"/>
</dbReference>